<dbReference type="PANTHER" id="PTHR24198">
    <property type="entry name" value="ANKYRIN REPEAT AND PROTEIN KINASE DOMAIN-CONTAINING PROTEIN"/>
    <property type="match status" value="1"/>
</dbReference>
<dbReference type="PRINTS" id="PR01415">
    <property type="entry name" value="ANKYRIN"/>
</dbReference>
<evidence type="ECO:0000256" key="3">
    <source>
        <dbReference type="PROSITE-ProRule" id="PRU00023"/>
    </source>
</evidence>
<evidence type="ECO:0000256" key="2">
    <source>
        <dbReference type="ARBA" id="ARBA00023043"/>
    </source>
</evidence>
<sequence length="170" mass="18176">MVQLLLTSGAEAKLQDSGGLTPLHWSALERTGTIAKLIIDSGSQDIINWTDANGLTPLHHAAYWGNYNMALVVLLSGCDPNHLTYSAWSAVHHAVQGGHVAVIQLLEQYGADLNLCGSFGVTPLDLAVAIGDDRVRTLLLRMRARRGALADGITPPEEPAAFHIMPECSS</sequence>
<dbReference type="Proteomes" id="UP000326289">
    <property type="component" value="Unassembled WGS sequence"/>
</dbReference>
<dbReference type="PANTHER" id="PTHR24198:SF165">
    <property type="entry name" value="ANKYRIN REPEAT-CONTAINING PROTEIN-RELATED"/>
    <property type="match status" value="1"/>
</dbReference>
<proteinExistence type="predicted"/>
<feature type="repeat" description="ANK" evidence="3">
    <location>
        <begin position="86"/>
        <end position="118"/>
    </location>
</feature>
<dbReference type="SUPFAM" id="SSF48403">
    <property type="entry name" value="Ankyrin repeat"/>
    <property type="match status" value="1"/>
</dbReference>
<protein>
    <submittedName>
        <fullName evidence="4">Ankyrin repeat-containing domain protein</fullName>
    </submittedName>
</protein>
<keyword evidence="2 3" id="KW-0040">ANK repeat</keyword>
<evidence type="ECO:0000256" key="1">
    <source>
        <dbReference type="ARBA" id="ARBA00022737"/>
    </source>
</evidence>
<dbReference type="PROSITE" id="PS50088">
    <property type="entry name" value="ANK_REPEAT"/>
    <property type="match status" value="2"/>
</dbReference>
<dbReference type="EMBL" id="ML732942">
    <property type="protein sequence ID" value="KAB8266707.1"/>
    <property type="molecule type" value="Genomic_DNA"/>
</dbReference>
<keyword evidence="1" id="KW-0677">Repeat</keyword>
<dbReference type="InterPro" id="IPR036770">
    <property type="entry name" value="Ankyrin_rpt-contain_sf"/>
</dbReference>
<gene>
    <name evidence="4" type="ORF">BDV30DRAFT_245008</name>
</gene>
<dbReference type="SMART" id="SM00248">
    <property type="entry name" value="ANK"/>
    <property type="match status" value="4"/>
</dbReference>
<evidence type="ECO:0000313" key="5">
    <source>
        <dbReference type="Proteomes" id="UP000326289"/>
    </source>
</evidence>
<dbReference type="InterPro" id="IPR002110">
    <property type="entry name" value="Ankyrin_rpt"/>
</dbReference>
<dbReference type="Pfam" id="PF00023">
    <property type="entry name" value="Ank"/>
    <property type="match status" value="1"/>
</dbReference>
<accession>A0A5N6IKJ8</accession>
<dbReference type="PROSITE" id="PS50297">
    <property type="entry name" value="ANK_REP_REGION"/>
    <property type="match status" value="2"/>
</dbReference>
<name>A0A5N6IKJ8_9EURO</name>
<dbReference type="AlphaFoldDB" id="A0A5N6IKJ8"/>
<dbReference type="Gene3D" id="1.25.40.20">
    <property type="entry name" value="Ankyrin repeat-containing domain"/>
    <property type="match status" value="1"/>
</dbReference>
<keyword evidence="5" id="KW-1185">Reference proteome</keyword>
<dbReference type="Pfam" id="PF12796">
    <property type="entry name" value="Ank_2"/>
    <property type="match status" value="1"/>
</dbReference>
<feature type="repeat" description="ANK" evidence="3">
    <location>
        <begin position="53"/>
        <end position="85"/>
    </location>
</feature>
<organism evidence="4 5">
    <name type="scientific">Aspergillus minisclerotigenes</name>
    <dbReference type="NCBI Taxonomy" id="656917"/>
    <lineage>
        <taxon>Eukaryota</taxon>
        <taxon>Fungi</taxon>
        <taxon>Dikarya</taxon>
        <taxon>Ascomycota</taxon>
        <taxon>Pezizomycotina</taxon>
        <taxon>Eurotiomycetes</taxon>
        <taxon>Eurotiomycetidae</taxon>
        <taxon>Eurotiales</taxon>
        <taxon>Aspergillaceae</taxon>
        <taxon>Aspergillus</taxon>
        <taxon>Aspergillus subgen. Circumdati</taxon>
    </lineage>
</organism>
<evidence type="ECO:0000313" key="4">
    <source>
        <dbReference type="EMBL" id="KAB8266707.1"/>
    </source>
</evidence>
<reference evidence="4 5" key="1">
    <citation type="submission" date="2019-04" db="EMBL/GenBank/DDBJ databases">
        <title>Fungal friends and foes A comparative genomics study of 23 Aspergillus species from section Flavi.</title>
        <authorList>
            <consortium name="DOE Joint Genome Institute"/>
            <person name="Kjaerbolling I."/>
            <person name="Vesth T.C."/>
            <person name="Frisvad J.C."/>
            <person name="Nybo J.L."/>
            <person name="Theobald S."/>
            <person name="Kildgaard S."/>
            <person name="Petersen T.I."/>
            <person name="Kuo A."/>
            <person name="Sato A."/>
            <person name="Lyhne E.K."/>
            <person name="Kogle M.E."/>
            <person name="Wiebenga A."/>
            <person name="Kun R.S."/>
            <person name="Lubbers R.J."/>
            <person name="Makela M.R."/>
            <person name="Barry K."/>
            <person name="Chovatia M."/>
            <person name="Clum A."/>
            <person name="Daum C."/>
            <person name="Haridas S."/>
            <person name="He G."/>
            <person name="LaButti K."/>
            <person name="Lipzen A."/>
            <person name="Mondo S."/>
            <person name="Pangilinan J."/>
            <person name="Riley R."/>
            <person name="Salamov A."/>
            <person name="Simmons B.A."/>
            <person name="Magnuson J.K."/>
            <person name="Henrissat B."/>
            <person name="Mortensen U.H."/>
            <person name="Larsen T.O."/>
            <person name="De vries R.P."/>
            <person name="Grigoriev I.V."/>
            <person name="Machida M."/>
            <person name="Baker S.E."/>
            <person name="Andersen M.R."/>
        </authorList>
    </citation>
    <scope>NUCLEOTIDE SEQUENCE [LARGE SCALE GENOMIC DNA]</scope>
    <source>
        <strain evidence="4 5">CBS 117635</strain>
    </source>
</reference>